<dbReference type="InterPro" id="IPR013324">
    <property type="entry name" value="RNA_pol_sigma_r3/r4-like"/>
</dbReference>
<accession>A0A9E5DDV8</accession>
<reference evidence="1" key="1">
    <citation type="journal article" date="2021" name="mSystems">
        <title>Bacteria and Archaea Synergistically Convert Glycine Betaine to Biogenic Methane in the Formosa Cold Seep of the South China Sea.</title>
        <authorList>
            <person name="Li L."/>
            <person name="Zhang W."/>
            <person name="Zhang S."/>
            <person name="Song L."/>
            <person name="Sun Q."/>
            <person name="Zhang H."/>
            <person name="Xiang H."/>
            <person name="Dong X."/>
        </authorList>
    </citation>
    <scope>NUCLEOTIDE SEQUENCE</scope>
    <source>
        <strain evidence="1">LLY</strain>
    </source>
</reference>
<dbReference type="PANTHER" id="PTHR33293">
    <property type="entry name" value="INSERTION ELEMENT IS1 1 PROTEIN INSB-RELATED"/>
    <property type="match status" value="1"/>
</dbReference>
<evidence type="ECO:0000313" key="2">
    <source>
        <dbReference type="Proteomes" id="UP001056766"/>
    </source>
</evidence>
<name>A0A9E5DDV8_9EURY</name>
<protein>
    <submittedName>
        <fullName evidence="1">IS1 family transposase</fullName>
    </submittedName>
</protein>
<dbReference type="AlphaFoldDB" id="A0A9E5DDV8"/>
<evidence type="ECO:0000313" key="1">
    <source>
        <dbReference type="EMBL" id="MCM1988093.1"/>
    </source>
</evidence>
<proteinExistence type="predicted"/>
<dbReference type="SUPFAM" id="SSF88659">
    <property type="entry name" value="Sigma3 and sigma4 domains of RNA polymerase sigma factors"/>
    <property type="match status" value="1"/>
</dbReference>
<dbReference type="Proteomes" id="UP001056766">
    <property type="component" value="Unassembled WGS sequence"/>
</dbReference>
<reference evidence="1" key="2">
    <citation type="submission" date="2021-04" db="EMBL/GenBank/DDBJ databases">
        <authorList>
            <person name="Dong X."/>
        </authorList>
    </citation>
    <scope>NUCLEOTIDE SEQUENCE</scope>
    <source>
        <strain evidence="1">LLY</strain>
    </source>
</reference>
<sequence length="138" mass="15876">KRGPKPKFNDVACPNEDCEYYGLTGKGNVVGNGTYQIKGKRIRKYLCRKCGRVFCDRTNTFFYDLRKDESIILLALKMSIKGMSIEAIADVLEVQPVTVRSWLSRAAIQCEKVHQEKMKNLDIPKVEMDELWTVVKKK</sequence>
<gene>
    <name evidence="1" type="ORF">KDK67_14145</name>
</gene>
<comment type="caution">
    <text evidence="1">The sequence shown here is derived from an EMBL/GenBank/DDBJ whole genome shotgun (WGS) entry which is preliminary data.</text>
</comment>
<dbReference type="InterPro" id="IPR051354">
    <property type="entry name" value="Transposase_27_IS1"/>
</dbReference>
<dbReference type="PANTHER" id="PTHR33293:SF1">
    <property type="entry name" value="INSERTION ELEMENT IS1 1 PROTEIN INSB-RELATED"/>
    <property type="match status" value="1"/>
</dbReference>
<dbReference type="EMBL" id="JAGSOI010000149">
    <property type="protein sequence ID" value="MCM1988093.1"/>
    <property type="molecule type" value="Genomic_DNA"/>
</dbReference>
<feature type="non-terminal residue" evidence="1">
    <location>
        <position position="1"/>
    </location>
</feature>
<keyword evidence="2" id="KW-1185">Reference proteome</keyword>
<organism evidence="1 2">
    <name type="scientific">Methanococcoides seepicolus</name>
    <dbReference type="NCBI Taxonomy" id="2828780"/>
    <lineage>
        <taxon>Archaea</taxon>
        <taxon>Methanobacteriati</taxon>
        <taxon>Methanobacteriota</taxon>
        <taxon>Stenosarchaea group</taxon>
        <taxon>Methanomicrobia</taxon>
        <taxon>Methanosarcinales</taxon>
        <taxon>Methanosarcinaceae</taxon>
        <taxon>Methanococcoides</taxon>
    </lineage>
</organism>